<accession>A0A0P7XZ08</accession>
<dbReference type="InterPro" id="IPR029069">
    <property type="entry name" value="HotDog_dom_sf"/>
</dbReference>
<keyword evidence="2" id="KW-0378">Hydrolase</keyword>
<dbReference type="PANTHER" id="PTHR31793:SF2">
    <property type="entry name" value="BLR1345 PROTEIN"/>
    <property type="match status" value="1"/>
</dbReference>
<protein>
    <submittedName>
        <fullName evidence="3">(3S)-malyl-CoA thioesterase</fullName>
    </submittedName>
    <submittedName>
        <fullName evidence="2">Acyl-CoA thioester hydrolase</fullName>
        <ecNumber evidence="2">3.1.2.-</ecNumber>
    </submittedName>
</protein>
<dbReference type="PATRIC" id="fig|1653334.4.peg.651"/>
<dbReference type="CDD" id="cd00586">
    <property type="entry name" value="4HBT"/>
    <property type="match status" value="1"/>
</dbReference>
<comment type="caution">
    <text evidence="2">The sequence shown here is derived from an EMBL/GenBank/DDBJ whole genome shotgun (WGS) entry which is preliminary data.</text>
</comment>
<sequence length="188" mass="21587">MPAKKPGAIFFFAPFVSSTMHIEPDWIDYNGHLNLAYYHVLFDRSLDEAFAMVGLGPDYVEARRASYFIAETHVLYARELHYEHPVRVTLQLLDCDEKRMHLYLELRHATEGWLSASCEMLGLHVDMGKRKVTPFPEEIRRNLEIMRAAHAGLPRPDNAGRRISLRGDGESRTPDDGGSAEQPRRTRH</sequence>
<dbReference type="Proteomes" id="UP000050497">
    <property type="component" value="Unassembled WGS sequence"/>
</dbReference>
<dbReference type="EMBL" id="FMBM01000001">
    <property type="protein sequence ID" value="SCC78273.1"/>
    <property type="molecule type" value="Genomic_DNA"/>
</dbReference>
<feature type="region of interest" description="Disordered" evidence="1">
    <location>
        <begin position="150"/>
        <end position="188"/>
    </location>
</feature>
<evidence type="ECO:0000256" key="1">
    <source>
        <dbReference type="SAM" id="MobiDB-lite"/>
    </source>
</evidence>
<proteinExistence type="predicted"/>
<name>A0A0P7XZ08_9HYPH</name>
<dbReference type="InterPro" id="IPR050563">
    <property type="entry name" value="4-hydroxybenzoyl-CoA_TE"/>
</dbReference>
<dbReference type="EC" id="3.1.2.-" evidence="2"/>
<keyword evidence="5" id="KW-1185">Reference proteome</keyword>
<reference evidence="3 5" key="2">
    <citation type="submission" date="2016-08" db="EMBL/GenBank/DDBJ databases">
        <authorList>
            <person name="Varghese N."/>
            <person name="Submissions Spin"/>
        </authorList>
    </citation>
    <scope>NUCLEOTIDE SEQUENCE [LARGE SCALE GENOMIC DNA]</scope>
    <source>
        <strain evidence="3 5">HL-109</strain>
    </source>
</reference>
<organism evidence="2 4">
    <name type="scientific">Saliniramus fredricksonii</name>
    <dbReference type="NCBI Taxonomy" id="1653334"/>
    <lineage>
        <taxon>Bacteria</taxon>
        <taxon>Pseudomonadati</taxon>
        <taxon>Pseudomonadota</taxon>
        <taxon>Alphaproteobacteria</taxon>
        <taxon>Hyphomicrobiales</taxon>
        <taxon>Salinarimonadaceae</taxon>
        <taxon>Saliniramus</taxon>
    </lineage>
</organism>
<evidence type="ECO:0000313" key="3">
    <source>
        <dbReference type="EMBL" id="SCC78273.1"/>
    </source>
</evidence>
<gene>
    <name evidence="2" type="primary">ybgC-4</name>
    <name evidence="3" type="ORF">GA0071312_0187</name>
    <name evidence="2" type="ORF">HLUCCO17_14505</name>
</gene>
<dbReference type="STRING" id="1653334.GA0071312_0187"/>
<dbReference type="PANTHER" id="PTHR31793">
    <property type="entry name" value="4-HYDROXYBENZOYL-COA THIOESTERASE FAMILY MEMBER"/>
    <property type="match status" value="1"/>
</dbReference>
<dbReference type="Pfam" id="PF13279">
    <property type="entry name" value="4HBT_2"/>
    <property type="match status" value="1"/>
</dbReference>
<dbReference type="SUPFAM" id="SSF54637">
    <property type="entry name" value="Thioesterase/thiol ester dehydrase-isomerase"/>
    <property type="match status" value="1"/>
</dbReference>
<dbReference type="Gene3D" id="3.10.129.10">
    <property type="entry name" value="Hotdog Thioesterase"/>
    <property type="match status" value="1"/>
</dbReference>
<dbReference type="GO" id="GO:0047617">
    <property type="term" value="F:fatty acyl-CoA hydrolase activity"/>
    <property type="evidence" value="ECO:0007669"/>
    <property type="project" value="TreeGrafter"/>
</dbReference>
<reference evidence="2 4" key="1">
    <citation type="submission" date="2015-09" db="EMBL/GenBank/DDBJ databases">
        <title>Identification and resolution of microdiversity through metagenomic sequencing of parallel consortia.</title>
        <authorList>
            <person name="Nelson W.C."/>
            <person name="Romine M.F."/>
            <person name="Lindemann S.R."/>
        </authorList>
    </citation>
    <scope>NUCLEOTIDE SEQUENCE [LARGE SCALE GENOMIC DNA]</scope>
    <source>
        <strain evidence="2">HL-109</strain>
    </source>
</reference>
<evidence type="ECO:0000313" key="5">
    <source>
        <dbReference type="Proteomes" id="UP000182800"/>
    </source>
</evidence>
<evidence type="ECO:0000313" key="2">
    <source>
        <dbReference type="EMBL" id="KPQ09528.1"/>
    </source>
</evidence>
<dbReference type="Proteomes" id="UP000182800">
    <property type="component" value="Unassembled WGS sequence"/>
</dbReference>
<evidence type="ECO:0000313" key="4">
    <source>
        <dbReference type="Proteomes" id="UP000050497"/>
    </source>
</evidence>
<dbReference type="AlphaFoldDB" id="A0A0P7XZ08"/>
<dbReference type="EMBL" id="LJSX01000026">
    <property type="protein sequence ID" value="KPQ09528.1"/>
    <property type="molecule type" value="Genomic_DNA"/>
</dbReference>
<feature type="compositionally biased region" description="Basic and acidic residues" evidence="1">
    <location>
        <begin position="165"/>
        <end position="175"/>
    </location>
</feature>